<gene>
    <name evidence="3" type="ORF">NJU99_07005</name>
</gene>
<accession>A0ABY5E8I0</accession>
<dbReference type="Pfam" id="PF13098">
    <property type="entry name" value="Thioredoxin_2"/>
    <property type="match status" value="1"/>
</dbReference>
<proteinExistence type="predicted"/>
<feature type="signal peptide" evidence="1">
    <location>
        <begin position="1"/>
        <end position="20"/>
    </location>
</feature>
<evidence type="ECO:0000313" key="3">
    <source>
        <dbReference type="EMBL" id="UTJ07839.1"/>
    </source>
</evidence>
<dbReference type="CDD" id="cd03020">
    <property type="entry name" value="DsbA_DsbC_DsbG"/>
    <property type="match status" value="1"/>
</dbReference>
<protein>
    <submittedName>
        <fullName evidence="3">DsbC family protein</fullName>
    </submittedName>
</protein>
<evidence type="ECO:0000259" key="2">
    <source>
        <dbReference type="Pfam" id="PF13098"/>
    </source>
</evidence>
<feature type="chain" id="PRO_5047429721" evidence="1">
    <location>
        <begin position="21"/>
        <end position="242"/>
    </location>
</feature>
<dbReference type="Proteomes" id="UP001060012">
    <property type="component" value="Chromosome"/>
</dbReference>
<dbReference type="InterPro" id="IPR012336">
    <property type="entry name" value="Thioredoxin-like_fold"/>
</dbReference>
<name>A0ABY5E8I0_9BACT</name>
<feature type="domain" description="Thioredoxin-like fold" evidence="2">
    <location>
        <begin position="115"/>
        <end position="231"/>
    </location>
</feature>
<dbReference type="Gene3D" id="3.40.30.10">
    <property type="entry name" value="Glutaredoxin"/>
    <property type="match status" value="1"/>
</dbReference>
<dbReference type="EMBL" id="CP100595">
    <property type="protein sequence ID" value="UTJ07839.1"/>
    <property type="molecule type" value="Genomic_DNA"/>
</dbReference>
<dbReference type="PANTHER" id="PTHR35272">
    <property type="entry name" value="THIOL:DISULFIDE INTERCHANGE PROTEIN DSBC-RELATED"/>
    <property type="match status" value="1"/>
</dbReference>
<dbReference type="InterPro" id="IPR051470">
    <property type="entry name" value="Thiol:disulfide_interchange"/>
</dbReference>
<sequence length="242" mass="27233">MIKTARNLLLALALTTGLNAATELNKDEIKKIENLDLFKGVNIKVNKAYDTESLYLLKVNVRGKIDEIYLTKDKKYLIAGDVMDTKTGAKLSVPADLSIAKGNQAFTFGKGNDEYYLFTDPECPYCKKFESYLAQVEDKVKINVFYFPLDFHANARDISLYVMSQDSYKDKVNAMVNTTKDTPAFKNRKIDAKKLKSLEAKLDKQIAIGQELGVQGTPAVFDKDGNKVNWVQMLQSYGIEVK</sequence>
<dbReference type="PANTHER" id="PTHR35272:SF3">
    <property type="entry name" value="THIOL:DISULFIDE INTERCHANGE PROTEIN DSBC"/>
    <property type="match status" value="1"/>
</dbReference>
<evidence type="ECO:0000256" key="1">
    <source>
        <dbReference type="SAM" id="SignalP"/>
    </source>
</evidence>
<evidence type="ECO:0000313" key="4">
    <source>
        <dbReference type="Proteomes" id="UP001060012"/>
    </source>
</evidence>
<dbReference type="SUPFAM" id="SSF52833">
    <property type="entry name" value="Thioredoxin-like"/>
    <property type="match status" value="1"/>
</dbReference>
<keyword evidence="4" id="KW-1185">Reference proteome</keyword>
<dbReference type="RefSeq" id="WP_254578013.1">
    <property type="nucleotide sequence ID" value="NZ_CP100595.1"/>
</dbReference>
<organism evidence="3 4">
    <name type="scientific">Arcobacter roscoffensis</name>
    <dbReference type="NCBI Taxonomy" id="2961520"/>
    <lineage>
        <taxon>Bacteria</taxon>
        <taxon>Pseudomonadati</taxon>
        <taxon>Campylobacterota</taxon>
        <taxon>Epsilonproteobacteria</taxon>
        <taxon>Campylobacterales</taxon>
        <taxon>Arcobacteraceae</taxon>
        <taxon>Arcobacter</taxon>
    </lineage>
</organism>
<reference evidence="3" key="1">
    <citation type="submission" date="2022-07" db="EMBL/GenBank/DDBJ databases">
        <title>Arcobacter roscoffensis sp. nov., a marine bacterium isolated from coastal seawater collected from Roscoff, France.</title>
        <authorList>
            <person name="Pascual J."/>
            <person name="Lepeaux C."/>
            <person name="Methner A."/>
            <person name="Overmann J."/>
        </authorList>
    </citation>
    <scope>NUCLEOTIDE SEQUENCE</scope>
    <source>
        <strain evidence="3">ARW1-2F2</strain>
    </source>
</reference>
<keyword evidence="1" id="KW-0732">Signal</keyword>
<dbReference type="InterPro" id="IPR033954">
    <property type="entry name" value="DiS-bond_Isoase_DsbC/G"/>
</dbReference>
<dbReference type="InterPro" id="IPR036249">
    <property type="entry name" value="Thioredoxin-like_sf"/>
</dbReference>